<dbReference type="AlphaFoldDB" id="W8VKH1"/>
<keyword evidence="1" id="KW-0496">Mitochondrion</keyword>
<name>W8VKH1_9EUKA</name>
<sequence length="104" mass="12042">MMRKSDIKTIKKAQQTVYFFNTLQHTPSAIFIQLTSNTQEQFLKLAAAVKKLDFFILTSLVKDHDTPNLFKCVTMIASNKSKTWTEVETCIKTVKLFIQLLYFS</sequence>
<organism evidence="1">
    <name type="scientific">Tsukubamonas globosa</name>
    <dbReference type="NCBI Taxonomy" id="875863"/>
    <lineage>
        <taxon>Eukaryota</taxon>
        <taxon>Discoba</taxon>
        <taxon>Tsukubamonadida</taxon>
        <taxon>Tsukubamonadidae</taxon>
        <taxon>Tsukubamonas</taxon>
    </lineage>
</organism>
<accession>W8VKH1</accession>
<dbReference type="RefSeq" id="YP_009004104.1">
    <property type="nucleotide sequence ID" value="NC_023545.1"/>
</dbReference>
<dbReference type="GeneID" id="18506873"/>
<proteinExistence type="predicted"/>
<reference evidence="1" key="1">
    <citation type="journal article" date="2014" name="Genome Biol. Evol.">
        <title>Gene Content Evolution in Discobid Mitochondria Deduced from the Phylogenetic Position and Complete Mitochondrial Genome of Tsukubamonas globosa.</title>
        <authorList>
            <person name="Kamikawa R."/>
            <person name="Kolisko M."/>
            <person name="Nishimura Y."/>
            <person name="Yabuki A."/>
            <person name="Brown M.W."/>
            <person name="Ishikawa S.A."/>
            <person name="Ishida K."/>
            <person name="Roger A.J."/>
            <person name="Hashimoto T."/>
            <person name="Inagaki Y."/>
        </authorList>
    </citation>
    <scope>NUCLEOTIDE SEQUENCE</scope>
</reference>
<geneLocation type="mitochondrion" evidence="1"/>
<protein>
    <submittedName>
        <fullName evidence="1">Uncharacterized protein</fullName>
    </submittedName>
</protein>
<evidence type="ECO:0000313" key="1">
    <source>
        <dbReference type="EMBL" id="BAO51946.1"/>
    </source>
</evidence>
<dbReference type="EMBL" id="AB854048">
    <property type="protein sequence ID" value="BAO51946.1"/>
    <property type="molecule type" value="Genomic_DNA"/>
</dbReference>